<dbReference type="Proteomes" id="UP000034325">
    <property type="component" value="Unassembled WGS sequence"/>
</dbReference>
<dbReference type="GO" id="GO:0005829">
    <property type="term" value="C:cytosol"/>
    <property type="evidence" value="ECO:0007669"/>
    <property type="project" value="TreeGrafter"/>
</dbReference>
<dbReference type="EMBL" id="LBWA01000022">
    <property type="protein sequence ID" value="KKQ96913.1"/>
    <property type="molecule type" value="Genomic_DNA"/>
</dbReference>
<evidence type="ECO:0008006" key="3">
    <source>
        <dbReference type="Google" id="ProtNLM"/>
    </source>
</evidence>
<protein>
    <recommendedName>
        <fullName evidence="3">Sugar 3,4-ketoisomerase QdtA cupin domain-containing protein</fullName>
    </recommendedName>
</protein>
<comment type="caution">
    <text evidence="1">The sequence shown here is derived from an EMBL/GenBank/DDBJ whole genome shotgun (WGS) entry which is preliminary data.</text>
</comment>
<dbReference type="SUPFAM" id="SSF51182">
    <property type="entry name" value="RmlC-like cupins"/>
    <property type="match status" value="1"/>
</dbReference>
<dbReference type="GO" id="GO:0008830">
    <property type="term" value="F:dTDP-4-dehydrorhamnose 3,5-epimerase activity"/>
    <property type="evidence" value="ECO:0007669"/>
    <property type="project" value="InterPro"/>
</dbReference>
<proteinExistence type="predicted"/>
<dbReference type="GO" id="GO:0000271">
    <property type="term" value="P:polysaccharide biosynthetic process"/>
    <property type="evidence" value="ECO:0007669"/>
    <property type="project" value="TreeGrafter"/>
</dbReference>
<evidence type="ECO:0000313" key="1">
    <source>
        <dbReference type="EMBL" id="KKQ96913.1"/>
    </source>
</evidence>
<dbReference type="InterPro" id="IPR000888">
    <property type="entry name" value="RmlC-like"/>
</dbReference>
<dbReference type="InterPro" id="IPR011051">
    <property type="entry name" value="RmlC_Cupin_sf"/>
</dbReference>
<gene>
    <name evidence="1" type="ORF">UT23_C0022G0005</name>
</gene>
<dbReference type="PANTHER" id="PTHR21047">
    <property type="entry name" value="DTDP-6-DEOXY-D-GLUCOSE-3,5 EPIMERASE"/>
    <property type="match status" value="1"/>
</dbReference>
<dbReference type="Pfam" id="PF00908">
    <property type="entry name" value="dTDP_sugar_isom"/>
    <property type="match status" value="1"/>
</dbReference>
<dbReference type="PANTHER" id="PTHR21047:SF2">
    <property type="entry name" value="THYMIDINE DIPHOSPHO-4-KETO-RHAMNOSE 3,5-EPIMERASE"/>
    <property type="match status" value="1"/>
</dbReference>
<evidence type="ECO:0000313" key="2">
    <source>
        <dbReference type="Proteomes" id="UP000034325"/>
    </source>
</evidence>
<dbReference type="Gene3D" id="2.60.120.10">
    <property type="entry name" value="Jelly Rolls"/>
    <property type="match status" value="1"/>
</dbReference>
<sequence>MKLNITKKSPVKILEGSLAIDDRGLVSFVNDFDFPNVKRFYVVENFNTELVRAFHGHMKDAKYVYVVSGTALVVAVKLTRAKNPSKKSLLVKMILSAKKPQVLYIPPGFANGFKALEPNTKVVFFSTTTLEQAGDDDYRYPADYWGLKVWQVENR</sequence>
<accession>A0A0G0LY91</accession>
<name>A0A0G0LY91_9BACT</name>
<dbReference type="AlphaFoldDB" id="A0A0G0LY91"/>
<dbReference type="InterPro" id="IPR014710">
    <property type="entry name" value="RmlC-like_jellyroll"/>
</dbReference>
<organism evidence="1 2">
    <name type="scientific">Candidatus Woesebacteria bacterium GW2011_GWA1_39_12</name>
    <dbReference type="NCBI Taxonomy" id="1618549"/>
    <lineage>
        <taxon>Bacteria</taxon>
        <taxon>Candidatus Woeseibacteriota</taxon>
    </lineage>
</organism>
<reference evidence="1 2" key="1">
    <citation type="journal article" date="2015" name="Nature">
        <title>rRNA introns, odd ribosomes, and small enigmatic genomes across a large radiation of phyla.</title>
        <authorList>
            <person name="Brown C.T."/>
            <person name="Hug L.A."/>
            <person name="Thomas B.C."/>
            <person name="Sharon I."/>
            <person name="Castelle C.J."/>
            <person name="Singh A."/>
            <person name="Wilkins M.J."/>
            <person name="Williams K.H."/>
            <person name="Banfield J.F."/>
        </authorList>
    </citation>
    <scope>NUCLEOTIDE SEQUENCE [LARGE SCALE GENOMIC DNA]</scope>
</reference>